<accession>A0A5C7HHP4</accession>
<sequence>MGTSDIVKLCELLSLSDDGQVVRLQEEVRREGAREVSNLVFDKVVMWVQIHNLPLMYMNRRAVKLIAEAIGHVIELSANTRECRGKFLRVKVRIEVIFLENALMMKLELKHWNESPLKLVHGCGHLDQMQGNRSLKSKREKVLLDKVKASPIRHSMDP</sequence>
<keyword evidence="2" id="KW-1185">Reference proteome</keyword>
<dbReference type="Proteomes" id="UP000323000">
    <property type="component" value="Chromosome 8"/>
</dbReference>
<gene>
    <name evidence="1" type="ORF">EZV62_017883</name>
</gene>
<name>A0A5C7HHP4_9ROSI</name>
<reference evidence="2" key="1">
    <citation type="journal article" date="2019" name="Gigascience">
        <title>De novo genome assembly of the endangered Acer yangbiense, a plant species with extremely small populations endemic to Yunnan Province, China.</title>
        <authorList>
            <person name="Yang J."/>
            <person name="Wariss H.M."/>
            <person name="Tao L."/>
            <person name="Zhang R."/>
            <person name="Yun Q."/>
            <person name="Hollingsworth P."/>
            <person name="Dao Z."/>
            <person name="Luo G."/>
            <person name="Guo H."/>
            <person name="Ma Y."/>
            <person name="Sun W."/>
        </authorList>
    </citation>
    <scope>NUCLEOTIDE SEQUENCE [LARGE SCALE GENOMIC DNA]</scope>
    <source>
        <strain evidence="2">cv. Malutang</strain>
    </source>
</reference>
<comment type="caution">
    <text evidence="1">The sequence shown here is derived from an EMBL/GenBank/DDBJ whole genome shotgun (WGS) entry which is preliminary data.</text>
</comment>
<protein>
    <submittedName>
        <fullName evidence="1">Uncharacterized protein</fullName>
    </submittedName>
</protein>
<organism evidence="1 2">
    <name type="scientific">Acer yangbiense</name>
    <dbReference type="NCBI Taxonomy" id="1000413"/>
    <lineage>
        <taxon>Eukaryota</taxon>
        <taxon>Viridiplantae</taxon>
        <taxon>Streptophyta</taxon>
        <taxon>Embryophyta</taxon>
        <taxon>Tracheophyta</taxon>
        <taxon>Spermatophyta</taxon>
        <taxon>Magnoliopsida</taxon>
        <taxon>eudicotyledons</taxon>
        <taxon>Gunneridae</taxon>
        <taxon>Pentapetalae</taxon>
        <taxon>rosids</taxon>
        <taxon>malvids</taxon>
        <taxon>Sapindales</taxon>
        <taxon>Sapindaceae</taxon>
        <taxon>Hippocastanoideae</taxon>
        <taxon>Acereae</taxon>
        <taxon>Acer</taxon>
    </lineage>
</organism>
<evidence type="ECO:0000313" key="1">
    <source>
        <dbReference type="EMBL" id="TXG56570.1"/>
    </source>
</evidence>
<dbReference type="AlphaFoldDB" id="A0A5C7HHP4"/>
<dbReference type="EMBL" id="VAHF01000008">
    <property type="protein sequence ID" value="TXG56570.1"/>
    <property type="molecule type" value="Genomic_DNA"/>
</dbReference>
<evidence type="ECO:0000313" key="2">
    <source>
        <dbReference type="Proteomes" id="UP000323000"/>
    </source>
</evidence>
<proteinExistence type="predicted"/>